<dbReference type="InterPro" id="IPR016130">
    <property type="entry name" value="Tyr_Pase_AS"/>
</dbReference>
<dbReference type="FunFam" id="3.90.190.10:FF:000060">
    <property type="entry name" value="Phosphatidylglycerophosphatase and protein-tyrosine phosphatase 1"/>
    <property type="match status" value="1"/>
</dbReference>
<evidence type="ECO:0000256" key="4">
    <source>
        <dbReference type="ARBA" id="ARBA00022801"/>
    </source>
</evidence>
<dbReference type="OrthoDB" id="273181at2759"/>
<evidence type="ECO:0000256" key="1">
    <source>
        <dbReference type="ARBA" id="ARBA00004370"/>
    </source>
</evidence>
<comment type="pathway">
    <text evidence="2">Lipid metabolism.</text>
</comment>
<reference evidence="21" key="1">
    <citation type="submission" date="2014-09" db="EMBL/GenBank/DDBJ databases">
        <authorList>
            <person name="Martin A.A."/>
        </authorList>
    </citation>
    <scope>NUCLEOTIDE SEQUENCE</scope>
    <source>
        <strain evidence="21">ED321</strain>
    </source>
</reference>
<evidence type="ECO:0000259" key="18">
    <source>
        <dbReference type="PROSITE" id="PS50054"/>
    </source>
</evidence>
<dbReference type="InterPro" id="IPR029021">
    <property type="entry name" value="Prot-tyrosine_phosphatase-like"/>
</dbReference>
<keyword evidence="4" id="KW-0378">Hydrolase</keyword>
<evidence type="ECO:0000256" key="13">
    <source>
        <dbReference type="ARBA" id="ARBA00051818"/>
    </source>
</evidence>
<evidence type="ECO:0000313" key="21">
    <source>
        <dbReference type="Proteomes" id="UP000035682"/>
    </source>
</evidence>
<sequence>MFSYIAFYPSLAFNIAKNYLQPGKWAWFNRIDDGLIVGALPFKSMVEDLKKENVGGVVCCTEPFELAVTYNSMDDEDWKKENIKFYHIPMTDFFGSTSRVNMLGALSFIEEVNNEGKSVYVHCKAGRTRSATIAMCYLIKKYNYMPNVALEYLRNKRPQVLLRNAHWRTVNEYRRYLDAQSKSPLKQ</sequence>
<evidence type="ECO:0000256" key="2">
    <source>
        <dbReference type="ARBA" id="ARBA00005189"/>
    </source>
</evidence>
<dbReference type="GO" id="GO:0008962">
    <property type="term" value="F:phosphatidylglycerophosphatase activity"/>
    <property type="evidence" value="ECO:0007669"/>
    <property type="project" value="UniProtKB-EC"/>
</dbReference>
<evidence type="ECO:0000256" key="12">
    <source>
        <dbReference type="ARBA" id="ARBA00050944"/>
    </source>
</evidence>
<evidence type="ECO:0000256" key="3">
    <source>
        <dbReference type="ARBA" id="ARBA00022516"/>
    </source>
</evidence>
<dbReference type="InterPro" id="IPR020422">
    <property type="entry name" value="TYR_PHOSPHATASE_DUAL_dom"/>
</dbReference>
<keyword evidence="7" id="KW-0472">Membrane</keyword>
<evidence type="ECO:0000256" key="16">
    <source>
        <dbReference type="ARBA" id="ARBA00052780"/>
    </source>
</evidence>
<evidence type="ECO:0000313" key="20">
    <source>
        <dbReference type="EMBL" id="CEF67092.1"/>
    </source>
</evidence>
<evidence type="ECO:0000256" key="14">
    <source>
        <dbReference type="ARBA" id="ARBA00052505"/>
    </source>
</evidence>
<dbReference type="PANTHER" id="PTHR46274:SF6">
    <property type="entry name" value="TYR_PHOSPHATASE_2 DOMAIN-CONTAINING PROTEIN"/>
    <property type="match status" value="1"/>
</dbReference>
<comment type="subcellular location">
    <subcellularLocation>
        <location evidence="1">Membrane</location>
    </subcellularLocation>
</comment>
<evidence type="ECO:0000256" key="11">
    <source>
        <dbReference type="ARBA" id="ARBA00024224"/>
    </source>
</evidence>
<dbReference type="SMART" id="SM00195">
    <property type="entry name" value="DSPc"/>
    <property type="match status" value="1"/>
</dbReference>
<reference evidence="20" key="2">
    <citation type="submission" date="2014-09" db="EMBL/GenBank/DDBJ databases">
        <authorList>
            <person name="Aslett A.Martin."/>
        </authorList>
    </citation>
    <scope>NUCLEOTIDE SEQUENCE</scope>
    <source>
        <strain evidence="20">ED321 Heterogonic</strain>
    </source>
</reference>
<dbReference type="SUPFAM" id="SSF52799">
    <property type="entry name" value="(Phosphotyrosine protein) phosphatases II"/>
    <property type="match status" value="1"/>
</dbReference>
<comment type="catalytic activity">
    <reaction evidence="14">
        <text>1,2-dibutyryl-sn-glycero-3-phospho-(1D-myo-inositol-5-phosphate) + H2O = 1,2-dibutyryl-sn-glycero-3-phospho-(1D-myo-inositol) + phosphate</text>
        <dbReference type="Rhea" id="RHEA:42584"/>
        <dbReference type="ChEBI" id="CHEBI:15377"/>
        <dbReference type="ChEBI" id="CHEBI:43474"/>
        <dbReference type="ChEBI" id="CHEBI:82605"/>
        <dbReference type="ChEBI" id="CHEBI:82606"/>
    </reaction>
    <physiologicalReaction direction="left-to-right" evidence="14">
        <dbReference type="Rhea" id="RHEA:42585"/>
    </physiologicalReaction>
</comment>
<evidence type="ECO:0000256" key="5">
    <source>
        <dbReference type="ARBA" id="ARBA00022912"/>
    </source>
</evidence>
<dbReference type="PROSITE" id="PS00383">
    <property type="entry name" value="TYR_PHOSPHATASE_1"/>
    <property type="match status" value="1"/>
</dbReference>
<proteinExistence type="predicted"/>
<keyword evidence="5" id="KW-0904">Protein phosphatase</keyword>
<comment type="catalytic activity">
    <reaction evidence="13">
        <text>a 1-acyl-2-hexanoyl-sn-glycero-3-phospho-(1D-myo-inositol-5-phosphate) + H2O = a 1-acyl-2-hexanoyl-sn-glycero-3-phospho-(1D-myo-inositol) + phosphate</text>
        <dbReference type="Rhea" id="RHEA:42320"/>
        <dbReference type="ChEBI" id="CHEBI:15377"/>
        <dbReference type="ChEBI" id="CHEBI:43474"/>
        <dbReference type="ChEBI" id="CHEBI:78930"/>
        <dbReference type="ChEBI" id="CHEBI:78931"/>
    </reaction>
    <physiologicalReaction direction="left-to-right" evidence="13">
        <dbReference type="Rhea" id="RHEA:42321"/>
    </physiologicalReaction>
</comment>
<name>A0A090LBG8_STRRB</name>
<dbReference type="GO" id="GO:0016020">
    <property type="term" value="C:membrane"/>
    <property type="evidence" value="ECO:0007669"/>
    <property type="project" value="UniProtKB-SubCell"/>
</dbReference>
<protein>
    <recommendedName>
        <fullName evidence="17">Phosphatidylglycerophosphatase and protein-tyrosine phosphatase 1</fullName>
        <ecNumber evidence="11">3.1.3.27</ecNumber>
    </recommendedName>
</protein>
<feature type="domain" description="Tyrosine specific protein phosphatases" evidence="19">
    <location>
        <begin position="100"/>
        <end position="168"/>
    </location>
</feature>
<accession>A0A090LBG8</accession>
<keyword evidence="8" id="KW-0594">Phospholipid biosynthesis</keyword>
<evidence type="ECO:0000256" key="6">
    <source>
        <dbReference type="ARBA" id="ARBA00023098"/>
    </source>
</evidence>
<comment type="catalytic activity">
    <reaction evidence="16">
        <text>1,2-dioctanoyl-sn-glycero-3-phospho-(1D-myo-inositol-5-phosphate) + H2O = 1,2-dioctanoyl-sn-glycero-3-phospho-(1D-myo-inositol) + phosphate</text>
        <dbReference type="Rhea" id="RHEA:42308"/>
        <dbReference type="ChEBI" id="CHEBI:15377"/>
        <dbReference type="ChEBI" id="CHEBI:43474"/>
        <dbReference type="ChEBI" id="CHEBI:65221"/>
        <dbReference type="ChEBI" id="CHEBI:78911"/>
    </reaction>
    <physiologicalReaction direction="left-to-right" evidence="16">
        <dbReference type="Rhea" id="RHEA:42309"/>
    </physiologicalReaction>
</comment>
<keyword evidence="21" id="KW-1185">Reference proteome</keyword>
<evidence type="ECO:0000256" key="17">
    <source>
        <dbReference type="ARBA" id="ARBA00069309"/>
    </source>
</evidence>
<dbReference type="Pfam" id="PF00782">
    <property type="entry name" value="DSPc"/>
    <property type="match status" value="1"/>
</dbReference>
<dbReference type="eggNOG" id="KOG1719">
    <property type="taxonomic scope" value="Eukaryota"/>
</dbReference>
<keyword evidence="9" id="KW-1208">Phospholipid metabolism</keyword>
<organism evidence="20">
    <name type="scientific">Strongyloides ratti</name>
    <name type="common">Parasitic roundworm</name>
    <dbReference type="NCBI Taxonomy" id="34506"/>
    <lineage>
        <taxon>Eukaryota</taxon>
        <taxon>Metazoa</taxon>
        <taxon>Ecdysozoa</taxon>
        <taxon>Nematoda</taxon>
        <taxon>Chromadorea</taxon>
        <taxon>Rhabditida</taxon>
        <taxon>Tylenchina</taxon>
        <taxon>Panagrolaimomorpha</taxon>
        <taxon>Strongyloidoidea</taxon>
        <taxon>Strongyloididae</taxon>
        <taxon>Strongyloides</taxon>
    </lineage>
</organism>
<dbReference type="PROSITE" id="PS50056">
    <property type="entry name" value="TYR_PHOSPHATASE_2"/>
    <property type="match status" value="1"/>
</dbReference>
<dbReference type="Proteomes" id="UP000035682">
    <property type="component" value="Unplaced"/>
</dbReference>
<dbReference type="GO" id="GO:0004721">
    <property type="term" value="F:phosphoprotein phosphatase activity"/>
    <property type="evidence" value="ECO:0007669"/>
    <property type="project" value="UniProtKB-KW"/>
</dbReference>
<dbReference type="PROSITE" id="PS50054">
    <property type="entry name" value="TYR_PHOSPHATASE_DUAL"/>
    <property type="match status" value="1"/>
</dbReference>
<dbReference type="RefSeq" id="XP_024506292.1">
    <property type="nucleotide sequence ID" value="XM_024652746.1"/>
</dbReference>
<gene>
    <name evidence="20 22 23" type="ORF">SRAE_2000175700</name>
</gene>
<dbReference type="PANTHER" id="PTHR46274">
    <property type="entry name" value="PHOSPHATIDYLINOSITOL PHOSPHATASE"/>
    <property type="match status" value="1"/>
</dbReference>
<keyword evidence="3" id="KW-0444">Lipid biosynthesis</keyword>
<evidence type="ECO:0000259" key="19">
    <source>
        <dbReference type="PROSITE" id="PS50056"/>
    </source>
</evidence>
<dbReference type="InterPro" id="IPR044596">
    <property type="entry name" value="PTPMT1-like"/>
</dbReference>
<dbReference type="InterPro" id="IPR000387">
    <property type="entry name" value="Tyr_Pase_dom"/>
</dbReference>
<evidence type="ECO:0000256" key="15">
    <source>
        <dbReference type="ARBA" id="ARBA00052632"/>
    </source>
</evidence>
<evidence type="ECO:0000256" key="10">
    <source>
        <dbReference type="ARBA" id="ARBA00024192"/>
    </source>
</evidence>
<dbReference type="EMBL" id="LN609529">
    <property type="protein sequence ID" value="CEF67092.1"/>
    <property type="molecule type" value="Genomic_DNA"/>
</dbReference>
<comment type="catalytic activity">
    <reaction evidence="15">
        <text>1,2-di-(9Z-octadecenoyl)-sn-glycero-3-phospho-(1'-sn-glycerol-3'-phosphate) + H2O = 1,2-di-(9Z-octadecenoyl)-sn-glycero-3-phospho-(1'-sn-glycerol) + phosphate</text>
        <dbReference type="Rhea" id="RHEA:42304"/>
        <dbReference type="ChEBI" id="CHEBI:15377"/>
        <dbReference type="ChEBI" id="CHEBI:43474"/>
        <dbReference type="ChEBI" id="CHEBI:75163"/>
        <dbReference type="ChEBI" id="CHEBI:78907"/>
    </reaction>
    <physiologicalReaction direction="left-to-right" evidence="15">
        <dbReference type="Rhea" id="RHEA:42305"/>
    </physiologicalReaction>
</comment>
<keyword evidence="6" id="KW-0443">Lipid metabolism</keyword>
<evidence type="ECO:0000256" key="9">
    <source>
        <dbReference type="ARBA" id="ARBA00023264"/>
    </source>
</evidence>
<dbReference type="AlphaFoldDB" id="A0A090LBG8"/>
<dbReference type="InterPro" id="IPR000340">
    <property type="entry name" value="Dual-sp_phosphatase_cat-dom"/>
</dbReference>
<reference evidence="22" key="3">
    <citation type="submission" date="2020-12" db="UniProtKB">
        <authorList>
            <consortium name="WormBaseParasite"/>
        </authorList>
    </citation>
    <scope>IDENTIFICATION</scope>
</reference>
<dbReference type="GO" id="GO:0005737">
    <property type="term" value="C:cytoplasm"/>
    <property type="evidence" value="ECO:0007669"/>
    <property type="project" value="UniProtKB-ARBA"/>
</dbReference>
<dbReference type="WBParaSite" id="SRAE_2000175700.1">
    <property type="protein sequence ID" value="SRAE_2000175700.1"/>
    <property type="gene ID" value="WBGene00261963"/>
</dbReference>
<dbReference type="GeneID" id="36379457"/>
<dbReference type="EC" id="3.1.3.27" evidence="11"/>
<comment type="catalytic activity">
    <reaction evidence="12">
        <text>a 1,2-diacyl-sn-glycero-3-phospho-(1'-sn-glycero-3'-phosphate) + H2O = a 1,2-diacyl-sn-glycero-3-phospho-(1'-sn-glycerol) + phosphate</text>
        <dbReference type="Rhea" id="RHEA:33751"/>
        <dbReference type="ChEBI" id="CHEBI:15377"/>
        <dbReference type="ChEBI" id="CHEBI:43474"/>
        <dbReference type="ChEBI" id="CHEBI:60110"/>
        <dbReference type="ChEBI" id="CHEBI:64716"/>
        <dbReference type="EC" id="3.1.3.27"/>
    </reaction>
    <physiologicalReaction direction="left-to-right" evidence="12">
        <dbReference type="Rhea" id="RHEA:33752"/>
    </physiologicalReaction>
</comment>
<dbReference type="GO" id="GO:0008654">
    <property type="term" value="P:phospholipid biosynthetic process"/>
    <property type="evidence" value="ECO:0007669"/>
    <property type="project" value="UniProtKB-KW"/>
</dbReference>
<comment type="pathway">
    <text evidence="10">Phospholipid metabolism; phosphatidylglycerol biosynthesis; phosphatidylglycerol from CDP-diacylglycerol: step 2/2.</text>
</comment>
<dbReference type="CTD" id="36379457"/>
<dbReference type="CDD" id="cd14524">
    <property type="entry name" value="PTPMT1"/>
    <property type="match status" value="1"/>
</dbReference>
<dbReference type="STRING" id="34506.A0A090LBG8"/>
<evidence type="ECO:0000313" key="23">
    <source>
        <dbReference type="WormBase" id="SRAE_2000175700"/>
    </source>
</evidence>
<evidence type="ECO:0000256" key="8">
    <source>
        <dbReference type="ARBA" id="ARBA00023209"/>
    </source>
</evidence>
<evidence type="ECO:0000256" key="7">
    <source>
        <dbReference type="ARBA" id="ARBA00023136"/>
    </source>
</evidence>
<feature type="domain" description="Tyrosine-protein phosphatase" evidence="18">
    <location>
        <begin position="27"/>
        <end position="179"/>
    </location>
</feature>
<dbReference type="OMA" id="CCSPEEW"/>
<dbReference type="WormBase" id="SRAE_2000175700">
    <property type="protein sequence ID" value="SRP04245"/>
    <property type="gene ID" value="WBGene00261963"/>
</dbReference>
<evidence type="ECO:0000313" key="22">
    <source>
        <dbReference type="WBParaSite" id="SRAE_2000175700.1"/>
    </source>
</evidence>
<dbReference type="Gene3D" id="3.90.190.10">
    <property type="entry name" value="Protein tyrosine phosphatase superfamily"/>
    <property type="match status" value="1"/>
</dbReference>